<dbReference type="InterPro" id="IPR003439">
    <property type="entry name" value="ABC_transporter-like_ATP-bd"/>
</dbReference>
<dbReference type="InterPro" id="IPR003593">
    <property type="entry name" value="AAA+_ATPase"/>
</dbReference>
<evidence type="ECO:0000256" key="5">
    <source>
        <dbReference type="ARBA" id="ARBA00022967"/>
    </source>
</evidence>
<dbReference type="Gene3D" id="3.40.50.300">
    <property type="entry name" value="P-loop containing nucleotide triphosphate hydrolases"/>
    <property type="match status" value="1"/>
</dbReference>
<dbReference type="GO" id="GO:0005524">
    <property type="term" value="F:ATP binding"/>
    <property type="evidence" value="ECO:0007669"/>
    <property type="project" value="UniProtKB-KW"/>
</dbReference>
<dbReference type="Gene3D" id="2.40.50.100">
    <property type="match status" value="1"/>
</dbReference>
<dbReference type="InterPro" id="IPR047641">
    <property type="entry name" value="ABC_transpr_MalK/UgpC-like"/>
</dbReference>
<dbReference type="SUPFAM" id="SSF50331">
    <property type="entry name" value="MOP-like"/>
    <property type="match status" value="1"/>
</dbReference>
<evidence type="ECO:0000256" key="3">
    <source>
        <dbReference type="ARBA" id="ARBA00022741"/>
    </source>
</evidence>
<organism evidence="8 9">
    <name type="scientific">Actinoallomurus vinaceus</name>
    <dbReference type="NCBI Taxonomy" id="1080074"/>
    <lineage>
        <taxon>Bacteria</taxon>
        <taxon>Bacillati</taxon>
        <taxon>Actinomycetota</taxon>
        <taxon>Actinomycetes</taxon>
        <taxon>Streptosporangiales</taxon>
        <taxon>Thermomonosporaceae</taxon>
        <taxon>Actinoallomurus</taxon>
    </lineage>
</organism>
<gene>
    <name evidence="8" type="primary">ugpC_2</name>
    <name evidence="8" type="ORF">GCM10023196_073610</name>
</gene>
<keyword evidence="5" id="KW-1278">Translocase</keyword>
<dbReference type="InterPro" id="IPR008995">
    <property type="entry name" value="Mo/tungstate-bd_C_term_dom"/>
</dbReference>
<reference evidence="9" key="1">
    <citation type="journal article" date="2019" name="Int. J. Syst. Evol. Microbiol.">
        <title>The Global Catalogue of Microorganisms (GCM) 10K type strain sequencing project: providing services to taxonomists for standard genome sequencing and annotation.</title>
        <authorList>
            <consortium name="The Broad Institute Genomics Platform"/>
            <consortium name="The Broad Institute Genome Sequencing Center for Infectious Disease"/>
            <person name="Wu L."/>
            <person name="Ma J."/>
        </authorList>
    </citation>
    <scope>NUCLEOTIDE SEQUENCE [LARGE SCALE GENOMIC DNA]</scope>
    <source>
        <strain evidence="9">JCM 17939</strain>
    </source>
</reference>
<name>A0ABP8UKC7_9ACTN</name>
<keyword evidence="4 8" id="KW-0067">ATP-binding</keyword>
<dbReference type="InterPro" id="IPR027417">
    <property type="entry name" value="P-loop_NTPase"/>
</dbReference>
<sequence>MVKVVEVRGLVKVYEGPGKRQVRALDGIDLATDRGECVVLLGPPGSGKTTLLRAVSGLEAPTAGEVHLGGHLMNGLPPRIRRVGLVAASHALYPHKTVRGNIEFPLKAERVPRGTRERKARWAADLLGIAHLLDRRPGRLSGDERRRVALARAVAREPAVLLLDEPLSDVDGRLRAAARDELRSLQRRLGTAMICVTHDQAEAMGLGDRVAVLDAGRFRQVGTPQDLYEEPVDTFVATVIGTPPMNLVPRGDRLVGFRPEHLLPAEEVPPDGRVTMPLRVDRIEFLSGDRHVYGRVSRICPETRVIARLPATVTTPLAAGEAREFAVPADRLRFFDAEYGNRTAPVRIAG</sequence>
<evidence type="ECO:0000256" key="6">
    <source>
        <dbReference type="ARBA" id="ARBA00023136"/>
    </source>
</evidence>
<keyword evidence="1" id="KW-0813">Transport</keyword>
<evidence type="ECO:0000259" key="7">
    <source>
        <dbReference type="PROSITE" id="PS50893"/>
    </source>
</evidence>
<feature type="domain" description="ABC transporter" evidence="7">
    <location>
        <begin position="5"/>
        <end position="240"/>
    </location>
</feature>
<evidence type="ECO:0000256" key="4">
    <source>
        <dbReference type="ARBA" id="ARBA00022840"/>
    </source>
</evidence>
<dbReference type="PROSITE" id="PS50893">
    <property type="entry name" value="ABC_TRANSPORTER_2"/>
    <property type="match status" value="1"/>
</dbReference>
<protein>
    <submittedName>
        <fullName evidence="8">Sn-glycerol-3-phosphate ABC transporter ATP-binding protein UgpC</fullName>
    </submittedName>
</protein>
<evidence type="ECO:0000256" key="1">
    <source>
        <dbReference type="ARBA" id="ARBA00022448"/>
    </source>
</evidence>
<dbReference type="Proteomes" id="UP001501442">
    <property type="component" value="Unassembled WGS sequence"/>
</dbReference>
<keyword evidence="6" id="KW-0472">Membrane</keyword>
<keyword evidence="3" id="KW-0547">Nucleotide-binding</keyword>
<dbReference type="EMBL" id="BAABHK010000013">
    <property type="protein sequence ID" value="GAA4633964.1"/>
    <property type="molecule type" value="Genomic_DNA"/>
</dbReference>
<keyword evidence="2" id="KW-1003">Cell membrane</keyword>
<keyword evidence="9" id="KW-1185">Reference proteome</keyword>
<evidence type="ECO:0000313" key="9">
    <source>
        <dbReference type="Proteomes" id="UP001501442"/>
    </source>
</evidence>
<dbReference type="SUPFAM" id="SSF52540">
    <property type="entry name" value="P-loop containing nucleoside triphosphate hydrolases"/>
    <property type="match status" value="1"/>
</dbReference>
<dbReference type="PANTHER" id="PTHR43875:SF15">
    <property type="entry name" value="TREHALOSE IMPORT ATP-BINDING PROTEIN SUGC"/>
    <property type="match status" value="1"/>
</dbReference>
<proteinExistence type="predicted"/>
<evidence type="ECO:0000313" key="8">
    <source>
        <dbReference type="EMBL" id="GAA4633964.1"/>
    </source>
</evidence>
<comment type="caution">
    <text evidence="8">The sequence shown here is derived from an EMBL/GenBank/DDBJ whole genome shotgun (WGS) entry which is preliminary data.</text>
</comment>
<evidence type="ECO:0000256" key="2">
    <source>
        <dbReference type="ARBA" id="ARBA00022475"/>
    </source>
</evidence>
<dbReference type="Pfam" id="PF00005">
    <property type="entry name" value="ABC_tran"/>
    <property type="match status" value="1"/>
</dbReference>
<dbReference type="SMART" id="SM00382">
    <property type="entry name" value="AAA"/>
    <property type="match status" value="1"/>
</dbReference>
<dbReference type="PANTHER" id="PTHR43875">
    <property type="entry name" value="MALTODEXTRIN IMPORT ATP-BINDING PROTEIN MSMX"/>
    <property type="match status" value="1"/>
</dbReference>
<accession>A0ABP8UKC7</accession>